<comment type="catalytic activity">
    <reaction evidence="1">
        <text>[protein]-peptidylproline (omega=180) = [protein]-peptidylproline (omega=0)</text>
        <dbReference type="Rhea" id="RHEA:16237"/>
        <dbReference type="Rhea" id="RHEA-COMP:10747"/>
        <dbReference type="Rhea" id="RHEA-COMP:10748"/>
        <dbReference type="ChEBI" id="CHEBI:83833"/>
        <dbReference type="ChEBI" id="CHEBI:83834"/>
        <dbReference type="EC" id="5.2.1.8"/>
    </reaction>
</comment>
<dbReference type="PIRSF" id="PIRSF003095">
    <property type="entry name" value="Trigger_factor"/>
    <property type="match status" value="1"/>
</dbReference>
<accession>A0A6S6TB79</accession>
<proteinExistence type="predicted"/>
<dbReference type="InterPro" id="IPR037041">
    <property type="entry name" value="Trigger_fac_C_sf"/>
</dbReference>
<feature type="domain" description="PPIase FKBP-type" evidence="5">
    <location>
        <begin position="171"/>
        <end position="241"/>
    </location>
</feature>
<name>A0A6S6TB79_9BACT</name>
<dbReference type="Gene3D" id="3.10.50.40">
    <property type="match status" value="1"/>
</dbReference>
<protein>
    <recommendedName>
        <fullName evidence="2">peptidylprolyl isomerase</fullName>
        <ecNumber evidence="2">5.2.1.8</ecNumber>
    </recommendedName>
</protein>
<dbReference type="Gene3D" id="3.30.70.1050">
    <property type="entry name" value="Trigger factor ribosome-binding domain"/>
    <property type="match status" value="1"/>
</dbReference>
<evidence type="ECO:0000256" key="2">
    <source>
        <dbReference type="ARBA" id="ARBA00013194"/>
    </source>
</evidence>
<keyword evidence="4" id="KW-0413">Isomerase</keyword>
<dbReference type="Pfam" id="PF00254">
    <property type="entry name" value="FKBP_C"/>
    <property type="match status" value="1"/>
</dbReference>
<dbReference type="Pfam" id="PF05697">
    <property type="entry name" value="Trigger_N"/>
    <property type="match status" value="1"/>
</dbReference>
<dbReference type="InterPro" id="IPR008881">
    <property type="entry name" value="Trigger_fac_ribosome-bd_bac"/>
</dbReference>
<dbReference type="GO" id="GO:0015031">
    <property type="term" value="P:protein transport"/>
    <property type="evidence" value="ECO:0007669"/>
    <property type="project" value="InterPro"/>
</dbReference>
<evidence type="ECO:0000259" key="6">
    <source>
        <dbReference type="Pfam" id="PF05697"/>
    </source>
</evidence>
<dbReference type="Gene3D" id="1.10.3120.10">
    <property type="entry name" value="Trigger factor, C-terminal domain"/>
    <property type="match status" value="1"/>
</dbReference>
<dbReference type="EMBL" id="CACVAW010000057">
    <property type="protein sequence ID" value="CAA6813606.1"/>
    <property type="molecule type" value="Genomic_DNA"/>
</dbReference>
<sequence>MKIDLKIQKLDKKTTKVDANIAQKEIDVVEKNIIKELSKEKEIDGFNKGEAPEYVIRFTFKEEIENERNKVIFESISEQLQSDYDINIDDMEFLPEYDKIDDSSETFSVEFAITQSVFPTIDMTDYKTILPRFTVPTVSRVEVANELTRTIKSVVKAEPLDKDRKTLEKWDIAVVDIKTTINEETTESKNVMIEVGSGSSIPGFEDELIDMKVGYSKEINLTFPDDFANVSLAGQDVEYTVLLNEIRMLKMPKSITKSVLKKILPNDNEPTLELLEQRISDNMFFRKLETAITKEKIMFMDELIAKSSYDINDEFLDTEIQATFDTLSDEEKIRLEDNEEELATYKENIKTNIISWYKYRLALQELLVVEDVKLEDGELQDAFDDYIARNNFEDANTARIELEKDNAFITSLRDSTLEEKLFYKLFNLTK</sequence>
<feature type="domain" description="Trigger factor ribosome-binding bacterial" evidence="6">
    <location>
        <begin position="5"/>
        <end position="149"/>
    </location>
</feature>
<evidence type="ECO:0000313" key="7">
    <source>
        <dbReference type="EMBL" id="CAA6813606.1"/>
    </source>
</evidence>
<dbReference type="InterPro" id="IPR036611">
    <property type="entry name" value="Trigger_fac_ribosome-bd_sf"/>
</dbReference>
<dbReference type="InterPro" id="IPR005215">
    <property type="entry name" value="Trig_fac"/>
</dbReference>
<dbReference type="SUPFAM" id="SSF54534">
    <property type="entry name" value="FKBP-like"/>
    <property type="match status" value="1"/>
</dbReference>
<dbReference type="InterPro" id="IPR046357">
    <property type="entry name" value="PPIase_dom_sf"/>
</dbReference>
<dbReference type="EC" id="5.2.1.8" evidence="2"/>
<dbReference type="InterPro" id="IPR027304">
    <property type="entry name" value="Trigger_fact/SurA_dom_sf"/>
</dbReference>
<evidence type="ECO:0000256" key="4">
    <source>
        <dbReference type="ARBA" id="ARBA00023110"/>
    </source>
</evidence>
<dbReference type="GO" id="GO:0006457">
    <property type="term" value="P:protein folding"/>
    <property type="evidence" value="ECO:0007669"/>
    <property type="project" value="InterPro"/>
</dbReference>
<organism evidence="7">
    <name type="scientific">uncultured Campylobacterales bacterium</name>
    <dbReference type="NCBI Taxonomy" id="352960"/>
    <lineage>
        <taxon>Bacteria</taxon>
        <taxon>Pseudomonadati</taxon>
        <taxon>Campylobacterota</taxon>
        <taxon>Epsilonproteobacteria</taxon>
        <taxon>Campylobacterales</taxon>
        <taxon>environmental samples</taxon>
    </lineage>
</organism>
<evidence type="ECO:0000256" key="1">
    <source>
        <dbReference type="ARBA" id="ARBA00000971"/>
    </source>
</evidence>
<gene>
    <name evidence="7" type="ORF">HELGO_WM23248</name>
</gene>
<evidence type="ECO:0000256" key="3">
    <source>
        <dbReference type="ARBA" id="ARBA00022490"/>
    </source>
</evidence>
<dbReference type="InterPro" id="IPR001179">
    <property type="entry name" value="PPIase_FKBP_dom"/>
</dbReference>
<dbReference type="SUPFAM" id="SSF109998">
    <property type="entry name" value="Triger factor/SurA peptide-binding domain-like"/>
    <property type="match status" value="1"/>
</dbReference>
<keyword evidence="3" id="KW-0963">Cytoplasm</keyword>
<keyword evidence="4" id="KW-0697">Rotamase</keyword>
<dbReference type="GO" id="GO:0003755">
    <property type="term" value="F:peptidyl-prolyl cis-trans isomerase activity"/>
    <property type="evidence" value="ECO:0007669"/>
    <property type="project" value="UniProtKB-KW"/>
</dbReference>
<dbReference type="AlphaFoldDB" id="A0A6S6TB79"/>
<reference evidence="7" key="1">
    <citation type="submission" date="2020-01" db="EMBL/GenBank/DDBJ databases">
        <authorList>
            <person name="Meier V. D."/>
            <person name="Meier V D."/>
        </authorList>
    </citation>
    <scope>NUCLEOTIDE SEQUENCE</scope>
    <source>
        <strain evidence="7">HLG_WM_MAG_12</strain>
    </source>
</reference>
<evidence type="ECO:0000259" key="5">
    <source>
        <dbReference type="Pfam" id="PF00254"/>
    </source>
</evidence>
<dbReference type="SUPFAM" id="SSF102735">
    <property type="entry name" value="Trigger factor ribosome-binding domain"/>
    <property type="match status" value="1"/>
</dbReference>